<feature type="compositionally biased region" description="Gly residues" evidence="8">
    <location>
        <begin position="242"/>
        <end position="252"/>
    </location>
</feature>
<feature type="compositionally biased region" description="Basic and acidic residues" evidence="8">
    <location>
        <begin position="132"/>
        <end position="143"/>
    </location>
</feature>
<evidence type="ECO:0000256" key="3">
    <source>
        <dbReference type="ARBA" id="ARBA00022552"/>
    </source>
</evidence>
<evidence type="ECO:0000256" key="2">
    <source>
        <dbReference type="ARBA" id="ARBA00022517"/>
    </source>
</evidence>
<dbReference type="AlphaFoldDB" id="A0A090M112"/>
<feature type="compositionally biased region" description="Basic residues" evidence="8">
    <location>
        <begin position="604"/>
        <end position="613"/>
    </location>
</feature>
<feature type="region of interest" description="Disordered" evidence="8">
    <location>
        <begin position="572"/>
        <end position="641"/>
    </location>
</feature>
<evidence type="ECO:0000256" key="6">
    <source>
        <dbReference type="ARBA" id="ARBA00029455"/>
    </source>
</evidence>
<feature type="compositionally biased region" description="Gly residues" evidence="8">
    <location>
        <begin position="574"/>
        <end position="583"/>
    </location>
</feature>
<feature type="compositionally biased region" description="Basic and acidic residues" evidence="8">
    <location>
        <begin position="591"/>
        <end position="603"/>
    </location>
</feature>
<evidence type="ECO:0000313" key="10">
    <source>
        <dbReference type="Proteomes" id="UP000009170"/>
    </source>
</evidence>
<proteinExistence type="inferred from homology"/>
<evidence type="ECO:0000256" key="7">
    <source>
        <dbReference type="PIRNR" id="PIRNR017300"/>
    </source>
</evidence>
<feature type="compositionally biased region" description="Acidic residues" evidence="8">
    <location>
        <begin position="152"/>
        <end position="172"/>
    </location>
</feature>
<dbReference type="PIRSF" id="PIRSF017300">
    <property type="entry name" value="snoRNP_Mpp10"/>
    <property type="match status" value="1"/>
</dbReference>
<dbReference type="KEGG" id="ota:OT_ostta05g01450"/>
<dbReference type="GO" id="GO:0005732">
    <property type="term" value="C:sno(s)RNA-containing ribonucleoprotein complex"/>
    <property type="evidence" value="ECO:0007669"/>
    <property type="project" value="UniProtKB-UniRule"/>
</dbReference>
<comment type="caution">
    <text evidence="9">The sequence shown here is derived from an EMBL/GenBank/DDBJ whole genome shotgun (WGS) entry which is preliminary data.</text>
</comment>
<feature type="compositionally biased region" description="Low complexity" evidence="8">
    <location>
        <begin position="105"/>
        <end position="115"/>
    </location>
</feature>
<dbReference type="EMBL" id="CAID01000005">
    <property type="protein sequence ID" value="CEF97910.1"/>
    <property type="molecule type" value="Genomic_DNA"/>
</dbReference>
<dbReference type="STRING" id="70448.A0A090M112"/>
<dbReference type="RefSeq" id="XP_022838960.1">
    <property type="nucleotide sequence ID" value="XM_022984206.1"/>
</dbReference>
<feature type="compositionally biased region" description="Basic residues" evidence="8">
    <location>
        <begin position="215"/>
        <end position="227"/>
    </location>
</feature>
<dbReference type="PANTHER" id="PTHR17039:SF0">
    <property type="entry name" value="U3 SMALL NUCLEOLAR RIBONUCLEOPROTEIN PROTEIN MPP10"/>
    <property type="match status" value="1"/>
</dbReference>
<sequence length="704" mass="77484">MTAMGIVLRDVEVLVTDGLDPEQVWTQVEARWGVAATRCARACAALKKKFGDDRSGVEGLFDVDVDGGTSSEGGGVGNEGEDGEDVDEEDSDADADAEETDEGGRSASGKRSSGSRTRKVFKNPGMFDLDEMERFMDDGDARDARRRRRADAEEEDEDAEEDDSDEDEDDEVDIYRDVSESDDGIGDDDEDSDEADDLDDALAYTARLAGVSASGRKKTTAKKSKGKKAQDLMFEDFFGKGKPLGGTKGGRLGASNDAELNELSDEEEDMYNALEGDEDEDEDEEEDLEGELETGIAGKRGLENHDDDDDEYVEEDEGEEEEEEDDFASDLEERDDEVLDDLDKKLEAELDAELARARADDDDDEDYARPGKKGPRSAFQRQQEALAKQIDKLEKEAIGEKSWILKGEADAKDRPMNSALETDLEFEHVMAPAPVISAEITQKLEDIIKKRIIEGRFDDVERVQPVEERERKELPQLDDTKSTKGLGDIYADEYMKQKVGVALGEKEDPVVAEVKKLWALLSYRLDALSRTGFIEEPKDIEERIDRDLAARAAGNVVPSTFKEDDGLAPEEIFVGGGGKGGQRGSAAGFLKADEELTKEERKAGRAKRKRKSKAVHEEKEVAKAKRDREREAQHKAEEDAGFIRKAPKVAMLAVGSAAGKAKSDFSKSSKVFGMLQDAKEQEAARGGAKISKSDSTKNKSSLKL</sequence>
<comment type="function">
    <text evidence="7">Involved in nucleolar processing of pre-18S ribosomal RNA.</text>
</comment>
<dbReference type="GeneID" id="9833295"/>
<feature type="region of interest" description="Disordered" evidence="8">
    <location>
        <begin position="57"/>
        <end position="384"/>
    </location>
</feature>
<name>A0A090M112_OSTTA</name>
<dbReference type="GO" id="GO:0034457">
    <property type="term" value="C:Mpp10 complex"/>
    <property type="evidence" value="ECO:0007669"/>
    <property type="project" value="UniProtKB-UniRule"/>
</dbReference>
<dbReference type="OrthoDB" id="445326at2759"/>
<dbReference type="Proteomes" id="UP000009170">
    <property type="component" value="Unassembled WGS sequence"/>
</dbReference>
<organism evidence="9 10">
    <name type="scientific">Ostreococcus tauri</name>
    <name type="common">Marine green alga</name>
    <dbReference type="NCBI Taxonomy" id="70448"/>
    <lineage>
        <taxon>Eukaryota</taxon>
        <taxon>Viridiplantae</taxon>
        <taxon>Chlorophyta</taxon>
        <taxon>Mamiellophyceae</taxon>
        <taxon>Mamiellales</taxon>
        <taxon>Bathycoccaceae</taxon>
        <taxon>Ostreococcus</taxon>
    </lineage>
</organism>
<reference evidence="9 10" key="2">
    <citation type="journal article" date="2014" name="BMC Genomics">
        <title>An improved genome of the model marine alga Ostreococcus tauri unfolds by assessing Illumina de novo assemblies.</title>
        <authorList>
            <person name="Blanc-Mathieu R."/>
            <person name="Verhelst B."/>
            <person name="Derelle E."/>
            <person name="Rombauts S."/>
            <person name="Bouget F.Y."/>
            <person name="Carre I."/>
            <person name="Chateau A."/>
            <person name="Eyre-Walker A."/>
            <person name="Grimsley N."/>
            <person name="Moreau H."/>
            <person name="Piegu B."/>
            <person name="Rivals E."/>
            <person name="Schackwitz W."/>
            <person name="Van de Peer Y."/>
            <person name="Piganeau G."/>
        </authorList>
    </citation>
    <scope>NUCLEOTIDE SEQUENCE [LARGE SCALE GENOMIC DNA]</scope>
    <source>
        <strain evidence="10">OTTH 0595 / CCAP 157/2 / RCC745</strain>
    </source>
</reference>
<keyword evidence="10" id="KW-1185">Reference proteome</keyword>
<dbReference type="GO" id="GO:0006364">
    <property type="term" value="P:rRNA processing"/>
    <property type="evidence" value="ECO:0007669"/>
    <property type="project" value="UniProtKB-KW"/>
</dbReference>
<dbReference type="PANTHER" id="PTHR17039">
    <property type="entry name" value="U3 SMALL NUCLEOLAR RIBONUCLEOPROTEIN PROTEIN MPP10"/>
    <property type="match status" value="1"/>
</dbReference>
<gene>
    <name evidence="9" type="ORF">OT_ostta05g01450</name>
</gene>
<keyword evidence="3 7" id="KW-0698">rRNA processing</keyword>
<dbReference type="Pfam" id="PF04006">
    <property type="entry name" value="Mpp10"/>
    <property type="match status" value="1"/>
</dbReference>
<feature type="compositionally biased region" description="Acidic residues" evidence="8">
    <location>
        <begin position="79"/>
        <end position="101"/>
    </location>
</feature>
<feature type="compositionally biased region" description="Basic and acidic residues" evidence="8">
    <location>
        <begin position="614"/>
        <end position="641"/>
    </location>
</feature>
<evidence type="ECO:0000313" key="9">
    <source>
        <dbReference type="EMBL" id="CEF97910.1"/>
    </source>
</evidence>
<feature type="compositionally biased region" description="Acidic residues" evidence="8">
    <location>
        <begin position="305"/>
        <end position="340"/>
    </location>
</feature>
<evidence type="ECO:0000256" key="4">
    <source>
        <dbReference type="ARBA" id="ARBA00023242"/>
    </source>
</evidence>
<accession>A0A090M112</accession>
<evidence type="ECO:0000256" key="1">
    <source>
        <dbReference type="ARBA" id="ARBA00004604"/>
    </source>
</evidence>
<dbReference type="InParanoid" id="A0A090M112"/>
<dbReference type="InterPro" id="IPR012173">
    <property type="entry name" value="Mpp10"/>
</dbReference>
<feature type="compositionally biased region" description="Acidic residues" evidence="8">
    <location>
        <begin position="180"/>
        <end position="200"/>
    </location>
</feature>
<feature type="region of interest" description="Disordered" evidence="8">
    <location>
        <begin position="678"/>
        <end position="704"/>
    </location>
</feature>
<evidence type="ECO:0000256" key="5">
    <source>
        <dbReference type="ARBA" id="ARBA00023274"/>
    </source>
</evidence>
<reference evidence="10" key="1">
    <citation type="journal article" date="2006" name="Proc. Natl. Acad. Sci. U.S.A.">
        <title>Genome analysis of the smallest free-living eukaryote Ostreococcus tauri unveils many unique features.</title>
        <authorList>
            <person name="Derelle E."/>
            <person name="Ferraz C."/>
            <person name="Rombauts S."/>
            <person name="Rouze P."/>
            <person name="Worden A.Z."/>
            <person name="Robbens S."/>
            <person name="Partensky F."/>
            <person name="Degroeve S."/>
            <person name="Echeynie S."/>
            <person name="Cooke R."/>
            <person name="Saeys Y."/>
            <person name="Wuyts J."/>
            <person name="Jabbari K."/>
            <person name="Bowler C."/>
            <person name="Panaud O."/>
            <person name="Piegu B."/>
            <person name="Ball S.G."/>
            <person name="Ral J.-P."/>
            <person name="Bouget F.-Y."/>
            <person name="Piganeau G."/>
            <person name="De Baets B."/>
            <person name="Picard A."/>
            <person name="Delseny M."/>
            <person name="Demaille J."/>
            <person name="Van de Peer Y."/>
            <person name="Moreau H."/>
        </authorList>
    </citation>
    <scope>NUCLEOTIDE SEQUENCE [LARGE SCALE GENOMIC DNA]</scope>
    <source>
        <strain evidence="10">OTTH 0595 / CCAP 157/2 / RCC745</strain>
    </source>
</reference>
<comment type="subcellular location">
    <subcellularLocation>
        <location evidence="1 7">Nucleus</location>
        <location evidence="1 7">Nucleolus</location>
    </subcellularLocation>
</comment>
<dbReference type="GO" id="GO:0032040">
    <property type="term" value="C:small-subunit processome"/>
    <property type="evidence" value="ECO:0007669"/>
    <property type="project" value="TreeGrafter"/>
</dbReference>
<keyword evidence="4 7" id="KW-0539">Nucleus</keyword>
<feature type="compositionally biased region" description="Basic and acidic residues" evidence="8">
    <location>
        <begin position="341"/>
        <end position="359"/>
    </location>
</feature>
<keyword evidence="2 7" id="KW-0690">Ribosome biogenesis</keyword>
<protein>
    <recommendedName>
        <fullName evidence="7">U3 small nucleolar ribonucleoprotein protein MPP10</fullName>
    </recommendedName>
</protein>
<evidence type="ECO:0000256" key="8">
    <source>
        <dbReference type="SAM" id="MobiDB-lite"/>
    </source>
</evidence>
<comment type="similarity">
    <text evidence="6 7">Belongs to the MPP10 family.</text>
</comment>
<feature type="compositionally biased region" description="Acidic residues" evidence="8">
    <location>
        <begin position="259"/>
        <end position="292"/>
    </location>
</feature>
<keyword evidence="5 7" id="KW-0687">Ribonucleoprotein</keyword>